<reference evidence="1" key="2">
    <citation type="journal article" date="2015" name="Fish Shellfish Immunol.">
        <title>Early steps in the European eel (Anguilla anguilla)-Vibrio vulnificus interaction in the gills: Role of the RtxA13 toxin.</title>
        <authorList>
            <person name="Callol A."/>
            <person name="Pajuelo D."/>
            <person name="Ebbesson L."/>
            <person name="Teles M."/>
            <person name="MacKenzie S."/>
            <person name="Amaro C."/>
        </authorList>
    </citation>
    <scope>NUCLEOTIDE SEQUENCE</scope>
</reference>
<proteinExistence type="predicted"/>
<sequence>MWLLNLCIFVTRGKECTVKVGSAGGELAGLG</sequence>
<dbReference type="EMBL" id="GBXM01057003">
    <property type="protein sequence ID" value="JAH51574.1"/>
    <property type="molecule type" value="Transcribed_RNA"/>
</dbReference>
<protein>
    <submittedName>
        <fullName evidence="1">Uncharacterized protein</fullName>
    </submittedName>
</protein>
<name>A0A0E9V8S9_ANGAN</name>
<dbReference type="EMBL" id="GBXM01034166">
    <property type="protein sequence ID" value="JAH74411.1"/>
    <property type="molecule type" value="Transcribed_RNA"/>
</dbReference>
<dbReference type="EMBL" id="GBXM01033853">
    <property type="protein sequence ID" value="JAH74724.1"/>
    <property type="molecule type" value="Transcribed_RNA"/>
</dbReference>
<reference evidence="1" key="1">
    <citation type="submission" date="2014-11" db="EMBL/GenBank/DDBJ databases">
        <authorList>
            <person name="Amaro Gonzalez C."/>
        </authorList>
    </citation>
    <scope>NUCLEOTIDE SEQUENCE</scope>
</reference>
<dbReference type="AlphaFoldDB" id="A0A0E9V8S9"/>
<organism evidence="1">
    <name type="scientific">Anguilla anguilla</name>
    <name type="common">European freshwater eel</name>
    <name type="synonym">Muraena anguilla</name>
    <dbReference type="NCBI Taxonomy" id="7936"/>
    <lineage>
        <taxon>Eukaryota</taxon>
        <taxon>Metazoa</taxon>
        <taxon>Chordata</taxon>
        <taxon>Craniata</taxon>
        <taxon>Vertebrata</taxon>
        <taxon>Euteleostomi</taxon>
        <taxon>Actinopterygii</taxon>
        <taxon>Neopterygii</taxon>
        <taxon>Teleostei</taxon>
        <taxon>Anguilliformes</taxon>
        <taxon>Anguillidae</taxon>
        <taxon>Anguilla</taxon>
    </lineage>
</organism>
<accession>A0A0E9V8S9</accession>
<evidence type="ECO:0000313" key="1">
    <source>
        <dbReference type="EMBL" id="JAH74411.1"/>
    </source>
</evidence>
<dbReference type="EMBL" id="GBXM01055550">
    <property type="protein sequence ID" value="JAH53027.1"/>
    <property type="molecule type" value="Transcribed_RNA"/>
</dbReference>